<gene>
    <name evidence="1" type="ORF">GCM10007968_07480</name>
</gene>
<dbReference type="AlphaFoldDB" id="A0A917RZZ9"/>
<protein>
    <submittedName>
        <fullName evidence="1">Uncharacterized protein</fullName>
    </submittedName>
</protein>
<dbReference type="Proteomes" id="UP000654670">
    <property type="component" value="Unassembled WGS sequence"/>
</dbReference>
<comment type="caution">
    <text evidence="1">The sequence shown here is derived from an EMBL/GenBank/DDBJ whole genome shotgun (WGS) entry which is preliminary data.</text>
</comment>
<sequence>MERALIFGGLSPQGFPLSEVLMEKGLQVISLSTALNEDEKQSEEEREFFLGRNSLFRVVKAVPAEPFDYLFLADTIRTSPADKIRLKERWNRMFFPYKLAGAKSFVFLSSLEICGGEEGRLSETMSTHPRTAIGKAADEMEACFARELSRAGDIKAVIFRTDLENFADRRKGRRIAELMSELAFADFPGLEVIHFIDGPEGDTTLNRKIKAILRGKVSWL</sequence>
<organism evidence="1 2">
    <name type="scientific">Sporolactobacillus putidus</name>
    <dbReference type="NCBI Taxonomy" id="492735"/>
    <lineage>
        <taxon>Bacteria</taxon>
        <taxon>Bacillati</taxon>
        <taxon>Bacillota</taxon>
        <taxon>Bacilli</taxon>
        <taxon>Bacillales</taxon>
        <taxon>Sporolactobacillaceae</taxon>
        <taxon>Sporolactobacillus</taxon>
    </lineage>
</organism>
<dbReference type="SUPFAM" id="SSF51735">
    <property type="entry name" value="NAD(P)-binding Rossmann-fold domains"/>
    <property type="match status" value="1"/>
</dbReference>
<name>A0A917RZZ9_9BACL</name>
<reference evidence="1" key="1">
    <citation type="journal article" date="2014" name="Int. J. Syst. Evol. Microbiol.">
        <title>Complete genome sequence of Corynebacterium casei LMG S-19264T (=DSM 44701T), isolated from a smear-ripened cheese.</title>
        <authorList>
            <consortium name="US DOE Joint Genome Institute (JGI-PGF)"/>
            <person name="Walter F."/>
            <person name="Albersmeier A."/>
            <person name="Kalinowski J."/>
            <person name="Ruckert C."/>
        </authorList>
    </citation>
    <scope>NUCLEOTIDE SEQUENCE</scope>
    <source>
        <strain evidence="1">JCM 15325</strain>
    </source>
</reference>
<evidence type="ECO:0000313" key="1">
    <source>
        <dbReference type="EMBL" id="GGL45859.1"/>
    </source>
</evidence>
<keyword evidence="2" id="KW-1185">Reference proteome</keyword>
<dbReference type="InterPro" id="IPR036291">
    <property type="entry name" value="NAD(P)-bd_dom_sf"/>
</dbReference>
<dbReference type="EMBL" id="BMOK01000002">
    <property type="protein sequence ID" value="GGL45859.1"/>
    <property type="molecule type" value="Genomic_DNA"/>
</dbReference>
<dbReference type="RefSeq" id="WP_188801731.1">
    <property type="nucleotide sequence ID" value="NZ_BMOK01000002.1"/>
</dbReference>
<proteinExistence type="predicted"/>
<accession>A0A917RZZ9</accession>
<evidence type="ECO:0000313" key="2">
    <source>
        <dbReference type="Proteomes" id="UP000654670"/>
    </source>
</evidence>
<reference evidence="1" key="2">
    <citation type="submission" date="2020-09" db="EMBL/GenBank/DDBJ databases">
        <authorList>
            <person name="Sun Q."/>
            <person name="Ohkuma M."/>
        </authorList>
    </citation>
    <scope>NUCLEOTIDE SEQUENCE</scope>
    <source>
        <strain evidence="1">JCM 15325</strain>
    </source>
</reference>